<dbReference type="GO" id="GO:0016887">
    <property type="term" value="F:ATP hydrolysis activity"/>
    <property type="evidence" value="ECO:0007669"/>
    <property type="project" value="InterPro"/>
</dbReference>
<dbReference type="Proteomes" id="UP001385951">
    <property type="component" value="Unassembled WGS sequence"/>
</dbReference>
<feature type="domain" description="ABC transporter" evidence="2">
    <location>
        <begin position="47"/>
        <end position="125"/>
    </location>
</feature>
<comment type="caution">
    <text evidence="3">The sequence shown here is derived from an EMBL/GenBank/DDBJ whole genome shotgun (WGS) entry which is preliminary data.</text>
</comment>
<keyword evidence="4" id="KW-1185">Reference proteome</keyword>
<dbReference type="SUPFAM" id="SSF52540">
    <property type="entry name" value="P-loop containing nucleoside triphosphate hydrolases"/>
    <property type="match status" value="1"/>
</dbReference>
<sequence length="152" mass="16786">MFKDLQVIGIGASAIYQPTLGSFLNPLNILQSINNLRHPALRNILSGFEGCVRPGEMLLVLGRPGAGCTSLLKVLANQRDEYHEVKGEVNYDSFTPQEVNKHYRGDVQYCPEDDVHFPTLTGRGDSLVRCENPHAANSCSRRNSRPTRCACG</sequence>
<evidence type="ECO:0000256" key="1">
    <source>
        <dbReference type="ARBA" id="ARBA00022448"/>
    </source>
</evidence>
<dbReference type="GO" id="GO:0005524">
    <property type="term" value="F:ATP binding"/>
    <property type="evidence" value="ECO:0007669"/>
    <property type="project" value="InterPro"/>
</dbReference>
<evidence type="ECO:0000313" key="4">
    <source>
        <dbReference type="Proteomes" id="UP001385951"/>
    </source>
</evidence>
<name>A0AAW0FPE9_9APHY</name>
<reference evidence="3 4" key="1">
    <citation type="submission" date="2022-09" db="EMBL/GenBank/DDBJ databases">
        <authorList>
            <person name="Palmer J.M."/>
        </authorList>
    </citation>
    <scope>NUCLEOTIDE SEQUENCE [LARGE SCALE GENOMIC DNA]</scope>
    <source>
        <strain evidence="3 4">DSM 7382</strain>
    </source>
</reference>
<dbReference type="InterPro" id="IPR003439">
    <property type="entry name" value="ABC_transporter-like_ATP-bd"/>
</dbReference>
<dbReference type="Pfam" id="PF00005">
    <property type="entry name" value="ABC_tran"/>
    <property type="match status" value="1"/>
</dbReference>
<dbReference type="EMBL" id="JASBNA010000030">
    <property type="protein sequence ID" value="KAK7683573.1"/>
    <property type="molecule type" value="Genomic_DNA"/>
</dbReference>
<dbReference type="InterPro" id="IPR027417">
    <property type="entry name" value="P-loop_NTPase"/>
</dbReference>
<dbReference type="Gene3D" id="3.40.50.300">
    <property type="entry name" value="P-loop containing nucleotide triphosphate hydrolases"/>
    <property type="match status" value="1"/>
</dbReference>
<evidence type="ECO:0000259" key="2">
    <source>
        <dbReference type="Pfam" id="PF00005"/>
    </source>
</evidence>
<organism evidence="3 4">
    <name type="scientific">Cerrena zonata</name>
    <dbReference type="NCBI Taxonomy" id="2478898"/>
    <lineage>
        <taxon>Eukaryota</taxon>
        <taxon>Fungi</taxon>
        <taxon>Dikarya</taxon>
        <taxon>Basidiomycota</taxon>
        <taxon>Agaricomycotina</taxon>
        <taxon>Agaricomycetes</taxon>
        <taxon>Polyporales</taxon>
        <taxon>Cerrenaceae</taxon>
        <taxon>Cerrena</taxon>
    </lineage>
</organism>
<keyword evidence="1" id="KW-0813">Transport</keyword>
<gene>
    <name evidence="3" type="ORF">QCA50_013411</name>
</gene>
<accession>A0AAW0FPE9</accession>
<dbReference type="PANTHER" id="PTHR19241">
    <property type="entry name" value="ATP-BINDING CASSETTE TRANSPORTER"/>
    <property type="match status" value="1"/>
</dbReference>
<protein>
    <recommendedName>
        <fullName evidence="2">ABC transporter domain-containing protein</fullName>
    </recommendedName>
</protein>
<dbReference type="AlphaFoldDB" id="A0AAW0FPE9"/>
<evidence type="ECO:0000313" key="3">
    <source>
        <dbReference type="EMBL" id="KAK7683573.1"/>
    </source>
</evidence>
<proteinExistence type="predicted"/>